<dbReference type="AlphaFoldDB" id="A0A9P0QG79"/>
<evidence type="ECO:0000256" key="1">
    <source>
        <dbReference type="SAM" id="MobiDB-lite"/>
    </source>
</evidence>
<evidence type="ECO:0000313" key="3">
    <source>
        <dbReference type="Proteomes" id="UP001152888"/>
    </source>
</evidence>
<keyword evidence="3" id="KW-1185">Reference proteome</keyword>
<dbReference type="OrthoDB" id="6798148at2759"/>
<gene>
    <name evidence="2" type="ORF">ACAOBT_LOCUS37234</name>
</gene>
<dbReference type="EMBL" id="CAKOFQ010010344">
    <property type="protein sequence ID" value="CAH2019568.1"/>
    <property type="molecule type" value="Genomic_DNA"/>
</dbReference>
<reference evidence="2" key="1">
    <citation type="submission" date="2022-03" db="EMBL/GenBank/DDBJ databases">
        <authorList>
            <person name="Sayadi A."/>
        </authorList>
    </citation>
    <scope>NUCLEOTIDE SEQUENCE</scope>
</reference>
<comment type="caution">
    <text evidence="2">The sequence shown here is derived from an EMBL/GenBank/DDBJ whole genome shotgun (WGS) entry which is preliminary data.</text>
</comment>
<evidence type="ECO:0000313" key="2">
    <source>
        <dbReference type="EMBL" id="CAH2019568.1"/>
    </source>
</evidence>
<accession>A0A9P0QG79</accession>
<sequence>MTTRPIANKYREGKLKSTLKREFKKPVSTDTGDGRATVPQEEAPETNSCEEAGVGGGSPIPVPELLDVSAVAAIAGGENNVNNITPTAENISPTQTPDMSERVLNVSEDELVSPAASPEEILWRQDVAQTARSCKLTRAAQQHLELRLILKCSQLTLLVTTPIGGEWDWCCAVGASRKTPSKKRLVTAAGCDLD</sequence>
<organism evidence="2 3">
    <name type="scientific">Acanthoscelides obtectus</name>
    <name type="common">Bean weevil</name>
    <name type="synonym">Bruchus obtectus</name>
    <dbReference type="NCBI Taxonomy" id="200917"/>
    <lineage>
        <taxon>Eukaryota</taxon>
        <taxon>Metazoa</taxon>
        <taxon>Ecdysozoa</taxon>
        <taxon>Arthropoda</taxon>
        <taxon>Hexapoda</taxon>
        <taxon>Insecta</taxon>
        <taxon>Pterygota</taxon>
        <taxon>Neoptera</taxon>
        <taxon>Endopterygota</taxon>
        <taxon>Coleoptera</taxon>
        <taxon>Polyphaga</taxon>
        <taxon>Cucujiformia</taxon>
        <taxon>Chrysomeloidea</taxon>
        <taxon>Chrysomelidae</taxon>
        <taxon>Bruchinae</taxon>
        <taxon>Bruchini</taxon>
        <taxon>Acanthoscelides</taxon>
    </lineage>
</organism>
<name>A0A9P0QG79_ACAOB</name>
<feature type="region of interest" description="Disordered" evidence="1">
    <location>
        <begin position="1"/>
        <end position="54"/>
    </location>
</feature>
<proteinExistence type="predicted"/>
<feature type="compositionally biased region" description="Basic and acidic residues" evidence="1">
    <location>
        <begin position="9"/>
        <end position="27"/>
    </location>
</feature>
<protein>
    <submittedName>
        <fullName evidence="2">Uncharacterized protein</fullName>
    </submittedName>
</protein>
<dbReference type="Proteomes" id="UP001152888">
    <property type="component" value="Unassembled WGS sequence"/>
</dbReference>